<name>A0A5J5DIT2_9PERO</name>
<reference evidence="2 3" key="1">
    <citation type="submission" date="2019-08" db="EMBL/GenBank/DDBJ databases">
        <title>A chromosome-level genome assembly, high-density linkage maps, and genome scans reveal the genomic architecture of hybrid incompatibilities underlying speciation via character displacement in darters (Percidae: Etheostominae).</title>
        <authorList>
            <person name="Moran R.L."/>
            <person name="Catchen J.M."/>
            <person name="Fuller R.C."/>
        </authorList>
    </citation>
    <scope>NUCLEOTIDE SEQUENCE [LARGE SCALE GENOMIC DNA]</scope>
    <source>
        <strain evidence="2">EspeVRDwgs_2016</strain>
        <tissue evidence="2">Muscle</tissue>
    </source>
</reference>
<evidence type="ECO:0000256" key="1">
    <source>
        <dbReference type="SAM" id="MobiDB-lite"/>
    </source>
</evidence>
<gene>
    <name evidence="2" type="ORF">FQN60_009412</name>
</gene>
<feature type="region of interest" description="Disordered" evidence="1">
    <location>
        <begin position="406"/>
        <end position="431"/>
    </location>
</feature>
<accession>A0A5J5DIT2</accession>
<keyword evidence="3" id="KW-1185">Reference proteome</keyword>
<comment type="caution">
    <text evidence="2">The sequence shown here is derived from an EMBL/GenBank/DDBJ whole genome shotgun (WGS) entry which is preliminary data.</text>
</comment>
<dbReference type="AlphaFoldDB" id="A0A5J5DIT2"/>
<sequence length="522" mass="57965">MVLSGTKLDNSPSWHKSPLTPGGQRQFPTMPVHPSGQSQPFFHGLHFPPLEQSSQVKLQSLPKVSSKHTGNNRALFLSTFSKLCVFDLCKHIQPWDENFQLCKNERKLFPANDYKTSAPLGPGKLAGAVPSFFHPCCMPSFGLVLHEMGSSSVELQFFCRLQRTVSEAPPAWFPHPEHDPPTQARSQSLRSTWLFLSRRTPAVETSNGVTAEGLTASIGLLTFIKIWGETRTKCCEDGDWLEVSFGRGDEATDLHIGNRKRIRSLGQKGGECVRKQLLGASGSSSSAYFSMAPFVSAALEVTDYRRDFATGKKRGATSTSAFIYDVSWYEDICPARGLKALEALDPRGYHLSTDDRLNTDFHEWIHNPQIQQMASISLKEATNGLKQHLNGHKKIDLLDTFSEKISSSNKKKRKKEQGSVTRAEKQKTNEQVSPLQLLKGMTTPTQSQSITFASLPPPQKGASSYSAVNEDDKLEEPLFLLLSPCRKVTSHHRTIPDSNVPVLGVSALDIECTANLSRAWRW</sequence>
<evidence type="ECO:0000313" key="2">
    <source>
        <dbReference type="EMBL" id="KAA8593296.1"/>
    </source>
</evidence>
<proteinExistence type="predicted"/>
<evidence type="ECO:0000313" key="3">
    <source>
        <dbReference type="Proteomes" id="UP000327493"/>
    </source>
</evidence>
<dbReference type="EMBL" id="VOFY01000004">
    <property type="protein sequence ID" value="KAA8593296.1"/>
    <property type="molecule type" value="Genomic_DNA"/>
</dbReference>
<organism evidence="2 3">
    <name type="scientific">Etheostoma spectabile</name>
    <name type="common">orangethroat darter</name>
    <dbReference type="NCBI Taxonomy" id="54343"/>
    <lineage>
        <taxon>Eukaryota</taxon>
        <taxon>Metazoa</taxon>
        <taxon>Chordata</taxon>
        <taxon>Craniata</taxon>
        <taxon>Vertebrata</taxon>
        <taxon>Euteleostomi</taxon>
        <taxon>Actinopterygii</taxon>
        <taxon>Neopterygii</taxon>
        <taxon>Teleostei</taxon>
        <taxon>Neoteleostei</taxon>
        <taxon>Acanthomorphata</taxon>
        <taxon>Eupercaria</taxon>
        <taxon>Perciformes</taxon>
        <taxon>Percoidei</taxon>
        <taxon>Percidae</taxon>
        <taxon>Etheostomatinae</taxon>
        <taxon>Etheostoma</taxon>
    </lineage>
</organism>
<feature type="region of interest" description="Disordered" evidence="1">
    <location>
        <begin position="1"/>
        <end position="33"/>
    </location>
</feature>
<protein>
    <submittedName>
        <fullName evidence="2">Uncharacterized protein</fullName>
    </submittedName>
</protein>
<dbReference type="Proteomes" id="UP000327493">
    <property type="component" value="Chromosome 4"/>
</dbReference>